<accession>A0A172GY38</accession>
<name>A0A172GY38_LUPAN</name>
<proteinExistence type="predicted"/>
<dbReference type="EMBL" id="KU678220">
    <property type="protein sequence ID" value="AMK47989.1"/>
    <property type="molecule type" value="Genomic_DNA"/>
</dbReference>
<protein>
    <submittedName>
        <fullName evidence="2">Uncharacterized protein</fullName>
    </submittedName>
</protein>
<evidence type="ECO:0000256" key="1">
    <source>
        <dbReference type="SAM" id="Coils"/>
    </source>
</evidence>
<evidence type="ECO:0000313" key="2">
    <source>
        <dbReference type="EMBL" id="AMK47989.1"/>
    </source>
</evidence>
<reference evidence="2" key="1">
    <citation type="journal article" date="2016" name="Chromosome Res.">
        <title>Integration of Lupinus angustifolius L. (narrow-leafed lupin) genome maps and comparative mapping within legumes.</title>
        <authorList>
            <person name="Wyrwa K."/>
            <person name="Ksiazkiewicz M."/>
            <person name="Szczepaniak A."/>
            <person name="Susek K."/>
            <person name="Podkowinski J."/>
            <person name="Naganowska B."/>
        </authorList>
    </citation>
    <scope>NUCLEOTIDE SEQUENCE</scope>
</reference>
<sequence length="203" mass="23107">MRFQCPTYLKKVDSNKSTPRDFKSKKAYIVWDVPEEDMTSNTSGEEETRKLCLMTRTNDACCSNSKEANSKVYSNTSSTSSDDSSPNEELYNAYVELHDELKKLARISSDRKRLILLNEQNIVSLQIELDELKLENETLDLIYSYNACNCSDNNLCQPTFCDSCDDLKKETLRLNEKLAKLIESPNMLELCLVKPGMLVTISG</sequence>
<organism evidence="2">
    <name type="scientific">Lupinus angustifolius</name>
    <name type="common">Narrow-leaved blue lupine</name>
    <dbReference type="NCBI Taxonomy" id="3871"/>
    <lineage>
        <taxon>Eukaryota</taxon>
        <taxon>Viridiplantae</taxon>
        <taxon>Streptophyta</taxon>
        <taxon>Embryophyta</taxon>
        <taxon>Tracheophyta</taxon>
        <taxon>Spermatophyta</taxon>
        <taxon>Magnoliopsida</taxon>
        <taxon>eudicotyledons</taxon>
        <taxon>Gunneridae</taxon>
        <taxon>Pentapetalae</taxon>
        <taxon>rosids</taxon>
        <taxon>fabids</taxon>
        <taxon>Fabales</taxon>
        <taxon>Fabaceae</taxon>
        <taxon>Papilionoideae</taxon>
        <taxon>50 kb inversion clade</taxon>
        <taxon>genistoids sensu lato</taxon>
        <taxon>core genistoids</taxon>
        <taxon>Genisteae</taxon>
        <taxon>Lupinus</taxon>
    </lineage>
</organism>
<keyword evidence="1" id="KW-0175">Coiled coil</keyword>
<feature type="coiled-coil region" evidence="1">
    <location>
        <begin position="87"/>
        <end position="184"/>
    </location>
</feature>
<dbReference type="AlphaFoldDB" id="A0A172GY38"/>